<gene>
    <name evidence="2" type="ORF">UT72_C0016G0002</name>
</gene>
<sequence>MKLKTVSKWLVVLGALEVGLMGVLGFDLVGTLLGSWPFVVKIVYALVGLAALWGAYAMLTKKK</sequence>
<dbReference type="Proteomes" id="UP000034687">
    <property type="component" value="Unassembled WGS sequence"/>
</dbReference>
<dbReference type="PANTHER" id="PTHR37304">
    <property type="entry name" value="MEMBRANE PROTEIN-RELATED"/>
    <property type="match status" value="1"/>
</dbReference>
<accession>A0A0G0QNT7</accession>
<dbReference type="AlphaFoldDB" id="A0A0G0QNT7"/>
<dbReference type="PANTHER" id="PTHR37304:SF1">
    <property type="entry name" value="MEMBRANE PROTEIN"/>
    <property type="match status" value="1"/>
</dbReference>
<feature type="transmembrane region" description="Helical" evidence="1">
    <location>
        <begin position="9"/>
        <end position="26"/>
    </location>
</feature>
<reference evidence="2 3" key="1">
    <citation type="journal article" date="2015" name="Nature">
        <title>rRNA introns, odd ribosomes, and small enigmatic genomes across a large radiation of phyla.</title>
        <authorList>
            <person name="Brown C.T."/>
            <person name="Hug L.A."/>
            <person name="Thomas B.C."/>
            <person name="Sharon I."/>
            <person name="Castelle C.J."/>
            <person name="Singh A."/>
            <person name="Wilkins M.J."/>
            <person name="Williams K.H."/>
            <person name="Banfield J.F."/>
        </authorList>
    </citation>
    <scope>NUCLEOTIDE SEQUENCE [LARGE SCALE GENOMIC DNA]</scope>
</reference>
<keyword evidence="1" id="KW-0812">Transmembrane</keyword>
<comment type="caution">
    <text evidence="2">The sequence shown here is derived from an EMBL/GenBank/DDBJ whole genome shotgun (WGS) entry which is preliminary data.</text>
</comment>
<dbReference type="Pfam" id="PF04070">
    <property type="entry name" value="DUF378"/>
    <property type="match status" value="1"/>
</dbReference>
<organism evidence="2 3">
    <name type="scientific">Candidatus Woesebacteria bacterium GW2011_GWB1_40_101</name>
    <dbReference type="NCBI Taxonomy" id="1618575"/>
    <lineage>
        <taxon>Bacteria</taxon>
        <taxon>Candidatus Woeseibacteriota</taxon>
    </lineage>
</organism>
<dbReference type="EMBL" id="LBXW01000016">
    <property type="protein sequence ID" value="KKR38986.1"/>
    <property type="molecule type" value="Genomic_DNA"/>
</dbReference>
<evidence type="ECO:0000256" key="1">
    <source>
        <dbReference type="SAM" id="Phobius"/>
    </source>
</evidence>
<evidence type="ECO:0008006" key="4">
    <source>
        <dbReference type="Google" id="ProtNLM"/>
    </source>
</evidence>
<evidence type="ECO:0000313" key="3">
    <source>
        <dbReference type="Proteomes" id="UP000034687"/>
    </source>
</evidence>
<evidence type="ECO:0000313" key="2">
    <source>
        <dbReference type="EMBL" id="KKR38986.1"/>
    </source>
</evidence>
<name>A0A0G0QNT7_9BACT</name>
<feature type="transmembrane region" description="Helical" evidence="1">
    <location>
        <begin position="38"/>
        <end position="59"/>
    </location>
</feature>
<proteinExistence type="predicted"/>
<keyword evidence="1" id="KW-1133">Transmembrane helix</keyword>
<protein>
    <recommendedName>
        <fullName evidence="4">DUF378 domain-containing protein</fullName>
    </recommendedName>
</protein>
<dbReference type="InterPro" id="IPR007211">
    <property type="entry name" value="DUF378"/>
</dbReference>
<keyword evidence="1" id="KW-0472">Membrane</keyword>